<keyword evidence="6" id="KW-0560">Oxidoreductase</keyword>
<evidence type="ECO:0000313" key="8">
    <source>
        <dbReference type="EMBL" id="RMB59491.1"/>
    </source>
</evidence>
<keyword evidence="9" id="KW-1185">Reference proteome</keyword>
<dbReference type="CDD" id="cd02149">
    <property type="entry name" value="NfsB-like"/>
    <property type="match status" value="1"/>
</dbReference>
<evidence type="ECO:0000256" key="2">
    <source>
        <dbReference type="ARBA" id="ARBA00007118"/>
    </source>
</evidence>
<dbReference type="PANTHER" id="PTHR43673">
    <property type="entry name" value="NAD(P)H NITROREDUCTASE YDGI-RELATED"/>
    <property type="match status" value="1"/>
</dbReference>
<protein>
    <submittedName>
        <fullName evidence="8">NAD(P)H-dependent oxidoreductase</fullName>
    </submittedName>
</protein>
<dbReference type="EMBL" id="REFV01000006">
    <property type="protein sequence ID" value="RMB59491.1"/>
    <property type="molecule type" value="Genomic_DNA"/>
</dbReference>
<dbReference type="Proteomes" id="UP000281985">
    <property type="component" value="Unassembled WGS sequence"/>
</dbReference>
<dbReference type="RefSeq" id="WP_121917129.1">
    <property type="nucleotide sequence ID" value="NZ_REFV01000006.1"/>
</dbReference>
<evidence type="ECO:0000313" key="9">
    <source>
        <dbReference type="Proteomes" id="UP000281985"/>
    </source>
</evidence>
<dbReference type="SUPFAM" id="SSF55469">
    <property type="entry name" value="FMN-dependent nitroreductase-like"/>
    <property type="match status" value="1"/>
</dbReference>
<keyword evidence="3" id="KW-0285">Flavoprotein</keyword>
<dbReference type="PANTHER" id="PTHR43673:SF2">
    <property type="entry name" value="NITROREDUCTASE"/>
    <property type="match status" value="1"/>
</dbReference>
<dbReference type="InterPro" id="IPR000415">
    <property type="entry name" value="Nitroreductase-like"/>
</dbReference>
<dbReference type="OrthoDB" id="9809288at2"/>
<comment type="similarity">
    <text evidence="2">Belongs to the nitroreductase family.</text>
</comment>
<feature type="domain" description="Nitroreductase" evidence="7">
    <location>
        <begin position="8"/>
        <end position="186"/>
    </location>
</feature>
<accession>A0A3M0G3D3</accession>
<keyword evidence="5" id="KW-0521">NADP</keyword>
<dbReference type="Pfam" id="PF00881">
    <property type="entry name" value="Nitroreductase"/>
    <property type="match status" value="1"/>
</dbReference>
<evidence type="ECO:0000259" key="7">
    <source>
        <dbReference type="Pfam" id="PF00881"/>
    </source>
</evidence>
<evidence type="ECO:0000256" key="4">
    <source>
        <dbReference type="ARBA" id="ARBA00022643"/>
    </source>
</evidence>
<evidence type="ECO:0000256" key="5">
    <source>
        <dbReference type="ARBA" id="ARBA00022857"/>
    </source>
</evidence>
<comment type="caution">
    <text evidence="8">The sequence shown here is derived from an EMBL/GenBank/DDBJ whole genome shotgun (WGS) entry which is preliminary data.</text>
</comment>
<evidence type="ECO:0000256" key="3">
    <source>
        <dbReference type="ARBA" id="ARBA00022630"/>
    </source>
</evidence>
<dbReference type="GO" id="GO:0016491">
    <property type="term" value="F:oxidoreductase activity"/>
    <property type="evidence" value="ECO:0007669"/>
    <property type="project" value="UniProtKB-KW"/>
</dbReference>
<dbReference type="InterPro" id="IPR033878">
    <property type="entry name" value="NfsB-like"/>
</dbReference>
<proteinExistence type="inferred from homology"/>
<comment type="cofactor">
    <cofactor evidence="1">
        <name>FMN</name>
        <dbReference type="ChEBI" id="CHEBI:58210"/>
    </cofactor>
</comment>
<gene>
    <name evidence="8" type="ORF">EAX61_07860</name>
</gene>
<evidence type="ECO:0000256" key="1">
    <source>
        <dbReference type="ARBA" id="ARBA00001917"/>
    </source>
</evidence>
<evidence type="ECO:0000256" key="6">
    <source>
        <dbReference type="ARBA" id="ARBA00023002"/>
    </source>
</evidence>
<dbReference type="InterPro" id="IPR029479">
    <property type="entry name" value="Nitroreductase"/>
</dbReference>
<organism evidence="8 9">
    <name type="scientific">Dokdonia sinensis</name>
    <dbReference type="NCBI Taxonomy" id="2479847"/>
    <lineage>
        <taxon>Bacteria</taxon>
        <taxon>Pseudomonadati</taxon>
        <taxon>Bacteroidota</taxon>
        <taxon>Flavobacteriia</taxon>
        <taxon>Flavobacteriales</taxon>
        <taxon>Flavobacteriaceae</taxon>
        <taxon>Dokdonia</taxon>
    </lineage>
</organism>
<dbReference type="AlphaFoldDB" id="A0A3M0G3D3"/>
<name>A0A3M0G3D3_9FLAO</name>
<dbReference type="Gene3D" id="3.40.109.10">
    <property type="entry name" value="NADH Oxidase"/>
    <property type="match status" value="1"/>
</dbReference>
<sequence>MTQVIEALKWRYATKKFDNQRLIPDEKIEVIKEAFDLTATSFGLQPVRLAIVKNKEIQRALVTVSMNQEQIAQASHVLVFCREREIGTDYVNSYFDNVVQIRKTPEEILAPFKNYLLKTFENDTPESIALWATKQAYLAMGNLLTVCALEKIDACPMEGFSPEGYNEILGLEEKGLDAVLVMPVGYRADDDMFASFKKVRKGTAAAVLEL</sequence>
<keyword evidence="4" id="KW-0288">FMN</keyword>
<reference evidence="8 9" key="1">
    <citation type="submission" date="2018-10" db="EMBL/GenBank/DDBJ databases">
        <title>Dokdonia luteus sp. nov., isolated from sea water.</title>
        <authorList>
            <person name="Zhou L.Y."/>
            <person name="Du Z.J."/>
        </authorList>
    </citation>
    <scope>NUCLEOTIDE SEQUENCE [LARGE SCALE GENOMIC DNA]</scope>
    <source>
        <strain evidence="8 9">SH27</strain>
    </source>
</reference>